<evidence type="ECO:0000256" key="14">
    <source>
        <dbReference type="PIRNR" id="PIRNR006337"/>
    </source>
</evidence>
<keyword evidence="6" id="KW-0963">Cytoplasm</keyword>
<dbReference type="InterPro" id="IPR013780">
    <property type="entry name" value="Glyco_hydro_b"/>
</dbReference>
<evidence type="ECO:0000256" key="7">
    <source>
        <dbReference type="ARBA" id="ARBA00022801"/>
    </source>
</evidence>
<reference evidence="16 17" key="1">
    <citation type="submission" date="2023-04" db="EMBL/GenBank/DDBJ databases">
        <title>Jannaschia ovalis sp. nov., a marine bacterium isolated from sea tidal flat.</title>
        <authorList>
            <person name="Kwon D.Y."/>
            <person name="Kim J.-J."/>
        </authorList>
    </citation>
    <scope>NUCLEOTIDE SEQUENCE [LARGE SCALE GENOMIC DNA]</scope>
    <source>
        <strain evidence="16 17">GRR-S6-38</strain>
    </source>
</reference>
<dbReference type="SUPFAM" id="SSF81296">
    <property type="entry name" value="E set domains"/>
    <property type="match status" value="1"/>
</dbReference>
<dbReference type="PANTHER" id="PTHR43651">
    <property type="entry name" value="1,4-ALPHA-GLUCAN-BRANCHING ENZYME"/>
    <property type="match status" value="1"/>
</dbReference>
<dbReference type="InterPro" id="IPR012768">
    <property type="entry name" value="Trehalose_TreZ"/>
</dbReference>
<dbReference type="SMART" id="SM00642">
    <property type="entry name" value="Aamy"/>
    <property type="match status" value="1"/>
</dbReference>
<evidence type="ECO:0000256" key="10">
    <source>
        <dbReference type="ARBA" id="ARBA00032057"/>
    </source>
</evidence>
<dbReference type="Gene3D" id="2.60.40.1180">
    <property type="entry name" value="Golgi alpha-mannosidase II"/>
    <property type="match status" value="1"/>
</dbReference>
<dbReference type="InterPro" id="IPR006047">
    <property type="entry name" value="GH13_cat_dom"/>
</dbReference>
<dbReference type="Gene3D" id="3.20.20.80">
    <property type="entry name" value="Glycosidases"/>
    <property type="match status" value="1"/>
</dbReference>
<dbReference type="CDD" id="cd02853">
    <property type="entry name" value="E_set_MTHase_like_N"/>
    <property type="match status" value="1"/>
</dbReference>
<dbReference type="NCBIfam" id="TIGR02402">
    <property type="entry name" value="trehalose_TreZ"/>
    <property type="match status" value="1"/>
</dbReference>
<evidence type="ECO:0000256" key="5">
    <source>
        <dbReference type="ARBA" id="ARBA00015938"/>
    </source>
</evidence>
<dbReference type="Pfam" id="PF00128">
    <property type="entry name" value="Alpha-amylase"/>
    <property type="match status" value="2"/>
</dbReference>
<dbReference type="InterPro" id="IPR013783">
    <property type="entry name" value="Ig-like_fold"/>
</dbReference>
<dbReference type="EMBL" id="CP122537">
    <property type="protein sequence ID" value="WGH77163.1"/>
    <property type="molecule type" value="Genomic_DNA"/>
</dbReference>
<keyword evidence="7 14" id="KW-0378">Hydrolase</keyword>
<dbReference type="Gene3D" id="1.10.10.760">
    <property type="entry name" value="E-set domains of sugar-utilizing enzymes"/>
    <property type="match status" value="1"/>
</dbReference>
<keyword evidence="8" id="KW-0119">Carbohydrate metabolism</keyword>
<dbReference type="PANTHER" id="PTHR43651:SF11">
    <property type="entry name" value="MALTO-OLIGOSYLTREHALOSE TREHALOHYDROLASE"/>
    <property type="match status" value="1"/>
</dbReference>
<dbReference type="InterPro" id="IPR044901">
    <property type="entry name" value="Trehalose_TreZ_E-set_sf"/>
</dbReference>
<accession>A0ABY8L9W8</accession>
<evidence type="ECO:0000256" key="12">
    <source>
        <dbReference type="ARBA" id="ARBA00034013"/>
    </source>
</evidence>
<proteinExistence type="inferred from homology"/>
<dbReference type="EC" id="3.2.1.141" evidence="4 13"/>
<dbReference type="Gene3D" id="2.60.40.10">
    <property type="entry name" value="Immunoglobulins"/>
    <property type="match status" value="1"/>
</dbReference>
<name>A0ABY8L9W8_9RHOB</name>
<evidence type="ECO:0000256" key="1">
    <source>
        <dbReference type="ARBA" id="ARBA00004496"/>
    </source>
</evidence>
<keyword evidence="9 14" id="KW-0326">Glycosidase</keyword>
<sequence>MTEVPPPAWGALPGPDGTRFRIWAPGVETLTLVLPDRELAMDPAGAGWFERVTDAPAGTEYGFRLPDGFVVPDPAARRQAGDVHGRSVVTGTDYGWRHPRPERAWREAVIYECHIGTFTPEGTFRAAIDRLPHLAGLGVTHLEILPVAQFGGDRGWGYDGVLPYAPHPAYGRPDEMRALIDAAHGHGLMVLLDVVYNHFGPDGNYLGMYAPDFFDADRHTPWGAGIDYTRDAVRRFFIDNAVYWVTEFNLDGLRLDAIDQIRDPSDPELLVQLAREVQAAAGRPVHLTTEDNRNVTHLHEGAAAMQGEWNDDWHNAAHVLLTGETEGYYDAYAADPTGLLTRAMAEGFSTGGAGGKGVRSAHMQPETFIDFLQNHDQVGNRARGERLTVLADRDALRAMQAVLLLQPHVPMIFMGDEWEEERPFLFFADFDGDLGRAVTEGRRKEFEGFAGFSAAEVPDPVARATFEASRIDWTRAETPEGRAAVERHRALLRLRAERIGPLLDGTGPGAGRVLDAPARCLAVDWALGGGTVSIRANLSEAAVDLPAADGEMIHLEGAAPGAPNSAAVFVS</sequence>
<evidence type="ECO:0000259" key="15">
    <source>
        <dbReference type="SMART" id="SM00642"/>
    </source>
</evidence>
<protein>
    <recommendedName>
        <fullName evidence="5 13">Malto-oligosyltrehalose trehalohydrolase</fullName>
        <shortName evidence="14">MTHase</shortName>
        <ecNumber evidence="4 13">3.2.1.141</ecNumber>
    </recommendedName>
    <alternativeName>
        <fullName evidence="11 14">4-alpha-D-((1-&gt;4)-alpha-D-glucano)trehalose trehalohydrolase</fullName>
    </alternativeName>
    <alternativeName>
        <fullName evidence="10 14">Maltooligosyl trehalose trehalohydrolase</fullName>
    </alternativeName>
</protein>
<dbReference type="SUPFAM" id="SSF51445">
    <property type="entry name" value="(Trans)glycosidases"/>
    <property type="match status" value="1"/>
</dbReference>
<dbReference type="InterPro" id="IPR017853">
    <property type="entry name" value="GH"/>
</dbReference>
<evidence type="ECO:0000256" key="6">
    <source>
        <dbReference type="ARBA" id="ARBA00022490"/>
    </source>
</evidence>
<comment type="catalytic activity">
    <reaction evidence="12 14">
        <text>hydrolysis of (1-&gt;4)-alpha-D-glucosidic linkage in 4-alpha-D-[(1-&gt;4)-alpha-D-glucanosyl]n trehalose to yield trehalose and (1-&gt;4)-alpha-D-glucan.</text>
        <dbReference type="EC" id="3.2.1.141"/>
    </reaction>
</comment>
<dbReference type="Proteomes" id="UP001243420">
    <property type="component" value="Chromosome"/>
</dbReference>
<feature type="domain" description="Glycosyl hydrolase family 13 catalytic" evidence="15">
    <location>
        <begin position="63"/>
        <end position="442"/>
    </location>
</feature>
<organism evidence="16 17">
    <name type="scientific">Jannaschia ovalis</name>
    <dbReference type="NCBI Taxonomy" id="3038773"/>
    <lineage>
        <taxon>Bacteria</taxon>
        <taxon>Pseudomonadati</taxon>
        <taxon>Pseudomonadota</taxon>
        <taxon>Alphaproteobacteria</taxon>
        <taxon>Rhodobacterales</taxon>
        <taxon>Roseobacteraceae</taxon>
        <taxon>Jannaschia</taxon>
    </lineage>
</organism>
<comment type="pathway">
    <text evidence="2 14">Glycan biosynthesis; trehalose biosynthesis.</text>
</comment>
<dbReference type="InterPro" id="IPR014756">
    <property type="entry name" value="Ig_E-set"/>
</dbReference>
<evidence type="ECO:0000256" key="9">
    <source>
        <dbReference type="ARBA" id="ARBA00023295"/>
    </source>
</evidence>
<evidence type="ECO:0000256" key="2">
    <source>
        <dbReference type="ARBA" id="ARBA00005199"/>
    </source>
</evidence>
<evidence type="ECO:0000256" key="4">
    <source>
        <dbReference type="ARBA" id="ARBA00012268"/>
    </source>
</evidence>
<dbReference type="CDD" id="cd11325">
    <property type="entry name" value="AmyAc_GTHase"/>
    <property type="match status" value="1"/>
</dbReference>
<evidence type="ECO:0000256" key="3">
    <source>
        <dbReference type="ARBA" id="ARBA00008061"/>
    </source>
</evidence>
<evidence type="ECO:0000313" key="16">
    <source>
        <dbReference type="EMBL" id="WGH77163.1"/>
    </source>
</evidence>
<evidence type="ECO:0000256" key="8">
    <source>
        <dbReference type="ARBA" id="ARBA00023277"/>
    </source>
</evidence>
<dbReference type="RefSeq" id="WP_279963737.1">
    <property type="nucleotide sequence ID" value="NZ_CP122537.1"/>
</dbReference>
<keyword evidence="17" id="KW-1185">Reference proteome</keyword>
<evidence type="ECO:0000256" key="11">
    <source>
        <dbReference type="ARBA" id="ARBA00033284"/>
    </source>
</evidence>
<comment type="similarity">
    <text evidence="3 14">Belongs to the glycosyl hydrolase 13 family.</text>
</comment>
<comment type="subcellular location">
    <subcellularLocation>
        <location evidence="1">Cytoplasm</location>
    </subcellularLocation>
</comment>
<evidence type="ECO:0000256" key="13">
    <source>
        <dbReference type="NCBIfam" id="TIGR02402"/>
    </source>
</evidence>
<gene>
    <name evidence="16" type="primary">treZ</name>
    <name evidence="16" type="ORF">P8627_08825</name>
</gene>
<dbReference type="PIRSF" id="PIRSF006337">
    <property type="entry name" value="Trehalose_TreZ"/>
    <property type="match status" value="1"/>
</dbReference>
<evidence type="ECO:0000313" key="17">
    <source>
        <dbReference type="Proteomes" id="UP001243420"/>
    </source>
</evidence>